<gene>
    <name evidence="2" type="ORF">WMO45_13160</name>
</gene>
<feature type="region of interest" description="Disordered" evidence="1">
    <location>
        <begin position="1"/>
        <end position="25"/>
    </location>
</feature>
<feature type="compositionally biased region" description="Basic residues" evidence="1">
    <location>
        <begin position="1"/>
        <end position="18"/>
    </location>
</feature>
<evidence type="ECO:0000313" key="2">
    <source>
        <dbReference type="EMBL" id="MEQ2457470.1"/>
    </source>
</evidence>
<comment type="caution">
    <text evidence="2">The sequence shown here is derived from an EMBL/GenBank/DDBJ whole genome shotgun (WGS) entry which is preliminary data.</text>
</comment>
<dbReference type="RefSeq" id="WP_349141339.1">
    <property type="nucleotide sequence ID" value="NZ_JBBMFT010000015.1"/>
</dbReference>
<protein>
    <submittedName>
        <fullName evidence="2">Uncharacterized protein</fullName>
    </submittedName>
</protein>
<reference evidence="2 3" key="1">
    <citation type="submission" date="2024-03" db="EMBL/GenBank/DDBJ databases">
        <title>Human intestinal bacterial collection.</title>
        <authorList>
            <person name="Pauvert C."/>
            <person name="Hitch T.C.A."/>
            <person name="Clavel T."/>
        </authorList>
    </citation>
    <scope>NUCLEOTIDE SEQUENCE [LARGE SCALE GENOMIC DNA]</scope>
    <source>
        <strain evidence="2 3">CLA-AP-H34</strain>
    </source>
</reference>
<proteinExistence type="predicted"/>
<sequence length="97" mass="11024">MRKRNRNPFHRSSKKPVPVRRPEQAMYTPAQRAQLEALDALCGRLGRTPMREELPPCLRMGLAASFGTLRNAFFQLGRAPLSAQEVRTLRHSFPSGH</sequence>
<evidence type="ECO:0000313" key="3">
    <source>
        <dbReference type="Proteomes" id="UP001440599"/>
    </source>
</evidence>
<dbReference type="Proteomes" id="UP001440599">
    <property type="component" value="Unassembled WGS sequence"/>
</dbReference>
<name>A0ABV1ES97_9FIRM</name>
<evidence type="ECO:0000256" key="1">
    <source>
        <dbReference type="SAM" id="MobiDB-lite"/>
    </source>
</evidence>
<accession>A0ABV1ES97</accession>
<keyword evidence="3" id="KW-1185">Reference proteome</keyword>
<organism evidence="2 3">
    <name type="scientific">Flavonifractor hominis</name>
    <dbReference type="NCBI Taxonomy" id="3133178"/>
    <lineage>
        <taxon>Bacteria</taxon>
        <taxon>Bacillati</taxon>
        <taxon>Bacillota</taxon>
        <taxon>Clostridia</taxon>
        <taxon>Eubacteriales</taxon>
        <taxon>Oscillospiraceae</taxon>
        <taxon>Flavonifractor</taxon>
    </lineage>
</organism>
<dbReference type="EMBL" id="JBBMFT010000015">
    <property type="protein sequence ID" value="MEQ2457470.1"/>
    <property type="molecule type" value="Genomic_DNA"/>
</dbReference>